<sequence length="177" mass="19008">MAQSVSQTKLPAPPTLAVPKTSVSAPVKASPVIPKVSHPTSDNKLSQGSTSVREYTFQAPQTISPELPTPEVENTPPVVVSETPSVSQKPLSTTDKPGLYRVEVRGKQESVLAKVKAVEPLAFIRQQEGVIHAGMFQNAQQAQQRVEQLGQKGISAKVVSVSQDHTNDLTMQMGHTH</sequence>
<dbReference type="AlphaFoldDB" id="A0A401IK91"/>
<accession>A0A401IK91</accession>
<organism evidence="2 3">
    <name type="scientific">Aphanothece sacrum FPU1</name>
    <dbReference type="NCBI Taxonomy" id="1920663"/>
    <lineage>
        <taxon>Bacteria</taxon>
        <taxon>Bacillati</taxon>
        <taxon>Cyanobacteriota</taxon>
        <taxon>Cyanophyceae</taxon>
        <taxon>Oscillatoriophycideae</taxon>
        <taxon>Chroococcales</taxon>
        <taxon>Aphanothecaceae</taxon>
        <taxon>Aphanothece</taxon>
    </lineage>
</organism>
<feature type="compositionally biased region" description="Low complexity" evidence="1">
    <location>
        <begin position="69"/>
        <end position="87"/>
    </location>
</feature>
<dbReference type="EMBL" id="BDQK01000013">
    <property type="protein sequence ID" value="GBF81713.1"/>
    <property type="molecule type" value="Genomic_DNA"/>
</dbReference>
<reference evidence="3" key="1">
    <citation type="submission" date="2017-05" db="EMBL/GenBank/DDBJ databases">
        <title>Physiological properties and genetic analysis related to exopolysaccharide production of fresh-water unicellular cyanobacterium Aphanothece sacrum, Suizenji Nori, that has been cultured as a food source in Japan.</title>
        <authorList>
            <person name="Kanesaki Y."/>
            <person name="Yoshikawa S."/>
            <person name="Ohki K."/>
        </authorList>
    </citation>
    <scope>NUCLEOTIDE SEQUENCE [LARGE SCALE GENOMIC DNA]</scope>
    <source>
        <strain evidence="3">FPU1</strain>
    </source>
</reference>
<evidence type="ECO:0000313" key="2">
    <source>
        <dbReference type="EMBL" id="GBF81713.1"/>
    </source>
</evidence>
<keyword evidence="3" id="KW-1185">Reference proteome</keyword>
<comment type="caution">
    <text evidence="2">The sequence shown here is derived from an EMBL/GenBank/DDBJ whole genome shotgun (WGS) entry which is preliminary data.</text>
</comment>
<evidence type="ECO:0000313" key="3">
    <source>
        <dbReference type="Proteomes" id="UP000287247"/>
    </source>
</evidence>
<gene>
    <name evidence="2" type="ORF">AsFPU1_3133</name>
</gene>
<dbReference type="Proteomes" id="UP000287247">
    <property type="component" value="Unassembled WGS sequence"/>
</dbReference>
<feature type="compositionally biased region" description="Polar residues" evidence="1">
    <location>
        <begin position="38"/>
        <end position="51"/>
    </location>
</feature>
<evidence type="ECO:0008006" key="4">
    <source>
        <dbReference type="Google" id="ProtNLM"/>
    </source>
</evidence>
<name>A0A401IK91_APHSA</name>
<proteinExistence type="predicted"/>
<feature type="region of interest" description="Disordered" evidence="1">
    <location>
        <begin position="63"/>
        <end position="94"/>
    </location>
</feature>
<feature type="region of interest" description="Disordered" evidence="1">
    <location>
        <begin position="1"/>
        <end position="51"/>
    </location>
</feature>
<protein>
    <recommendedName>
        <fullName evidence="4">SPOR domain-containing protein</fullName>
    </recommendedName>
</protein>
<evidence type="ECO:0000256" key="1">
    <source>
        <dbReference type="SAM" id="MobiDB-lite"/>
    </source>
</evidence>